<sequence>MGTSSQLILVIIVFILLATSESHRRHRSRKPKKPPGKHTPKPKPSHGPPKPKPTRPRPCVGSKHCEVEKWSVWSKCSLACGTTGIQTRTRKVIQFAVCGGLCQFELKQLRDCNRYCHNGGTLGQTRCKCLPRYGGQCCEQAVALHQITDNGEPANYTRSDLNPSTCLARMTQPGAVWRNYSQYSTLGNRPTQVYPTKARWQSHAEKSVGIP</sequence>
<keyword evidence="4" id="KW-1185">Reference proteome</keyword>
<dbReference type="InterPro" id="IPR000884">
    <property type="entry name" value="TSP1_rpt"/>
</dbReference>
<name>A0A9W9ZKQ2_9CNID</name>
<protein>
    <recommendedName>
        <fullName evidence="5">EGF-like domain-containing protein</fullName>
    </recommendedName>
</protein>
<dbReference type="EMBL" id="MU825904">
    <property type="protein sequence ID" value="KAJ7383210.1"/>
    <property type="molecule type" value="Genomic_DNA"/>
</dbReference>
<feature type="compositionally biased region" description="Basic residues" evidence="1">
    <location>
        <begin position="23"/>
        <end position="44"/>
    </location>
</feature>
<comment type="caution">
    <text evidence="3">The sequence shown here is derived from an EMBL/GenBank/DDBJ whole genome shotgun (WGS) entry which is preliminary data.</text>
</comment>
<reference evidence="3" key="1">
    <citation type="submission" date="2023-01" db="EMBL/GenBank/DDBJ databases">
        <title>Genome assembly of the deep-sea coral Lophelia pertusa.</title>
        <authorList>
            <person name="Herrera S."/>
            <person name="Cordes E."/>
        </authorList>
    </citation>
    <scope>NUCLEOTIDE SEQUENCE</scope>
    <source>
        <strain evidence="3">USNM1676648</strain>
        <tissue evidence="3">Polyp</tissue>
    </source>
</reference>
<accession>A0A9W9ZKQ2</accession>
<feature type="signal peptide" evidence="2">
    <location>
        <begin position="1"/>
        <end position="22"/>
    </location>
</feature>
<evidence type="ECO:0000256" key="2">
    <source>
        <dbReference type="SAM" id="SignalP"/>
    </source>
</evidence>
<dbReference type="Gene3D" id="2.20.100.10">
    <property type="entry name" value="Thrombospondin type-1 (TSP1) repeat"/>
    <property type="match status" value="1"/>
</dbReference>
<proteinExistence type="predicted"/>
<dbReference type="AlphaFoldDB" id="A0A9W9ZKQ2"/>
<dbReference type="SMART" id="SM00209">
    <property type="entry name" value="TSP1"/>
    <property type="match status" value="1"/>
</dbReference>
<keyword evidence="2" id="KW-0732">Signal</keyword>
<dbReference type="OrthoDB" id="5983902at2759"/>
<evidence type="ECO:0000313" key="3">
    <source>
        <dbReference type="EMBL" id="KAJ7383210.1"/>
    </source>
</evidence>
<dbReference type="InterPro" id="IPR036383">
    <property type="entry name" value="TSP1_rpt_sf"/>
</dbReference>
<dbReference type="SUPFAM" id="SSF82895">
    <property type="entry name" value="TSP-1 type 1 repeat"/>
    <property type="match status" value="1"/>
</dbReference>
<evidence type="ECO:0008006" key="5">
    <source>
        <dbReference type="Google" id="ProtNLM"/>
    </source>
</evidence>
<dbReference type="PROSITE" id="PS50092">
    <property type="entry name" value="TSP1"/>
    <property type="match status" value="1"/>
</dbReference>
<evidence type="ECO:0000256" key="1">
    <source>
        <dbReference type="SAM" id="MobiDB-lite"/>
    </source>
</evidence>
<feature type="chain" id="PRO_5040988996" description="EGF-like domain-containing protein" evidence="2">
    <location>
        <begin position="23"/>
        <end position="211"/>
    </location>
</feature>
<feature type="region of interest" description="Disordered" evidence="1">
    <location>
        <begin position="23"/>
        <end position="58"/>
    </location>
</feature>
<dbReference type="Pfam" id="PF00090">
    <property type="entry name" value="TSP_1"/>
    <property type="match status" value="1"/>
</dbReference>
<dbReference type="Proteomes" id="UP001163046">
    <property type="component" value="Unassembled WGS sequence"/>
</dbReference>
<organism evidence="3 4">
    <name type="scientific">Desmophyllum pertusum</name>
    <dbReference type="NCBI Taxonomy" id="174260"/>
    <lineage>
        <taxon>Eukaryota</taxon>
        <taxon>Metazoa</taxon>
        <taxon>Cnidaria</taxon>
        <taxon>Anthozoa</taxon>
        <taxon>Hexacorallia</taxon>
        <taxon>Scleractinia</taxon>
        <taxon>Caryophylliina</taxon>
        <taxon>Caryophylliidae</taxon>
        <taxon>Desmophyllum</taxon>
    </lineage>
</organism>
<gene>
    <name evidence="3" type="ORF">OS493_030012</name>
</gene>
<evidence type="ECO:0000313" key="4">
    <source>
        <dbReference type="Proteomes" id="UP001163046"/>
    </source>
</evidence>